<dbReference type="AlphaFoldDB" id="A0A6J6T1Z9"/>
<dbReference type="GO" id="GO:0008897">
    <property type="term" value="F:holo-[acyl-carrier-protein] synthase activity"/>
    <property type="evidence" value="ECO:0007669"/>
    <property type="project" value="InterPro"/>
</dbReference>
<dbReference type="GO" id="GO:0006633">
    <property type="term" value="P:fatty acid biosynthetic process"/>
    <property type="evidence" value="ECO:0007669"/>
    <property type="project" value="InterPro"/>
</dbReference>
<evidence type="ECO:0000313" key="2">
    <source>
        <dbReference type="EMBL" id="CAB4740389.1"/>
    </source>
</evidence>
<dbReference type="GO" id="GO:0000287">
    <property type="term" value="F:magnesium ion binding"/>
    <property type="evidence" value="ECO:0007669"/>
    <property type="project" value="InterPro"/>
</dbReference>
<protein>
    <submittedName>
        <fullName evidence="2">Unannotated protein</fullName>
    </submittedName>
</protein>
<dbReference type="EMBL" id="CAEZSF010000116">
    <property type="protein sequence ID" value="CAB4544050.1"/>
    <property type="molecule type" value="Genomic_DNA"/>
</dbReference>
<dbReference type="Gene3D" id="3.90.470.20">
    <property type="entry name" value="4'-phosphopantetheinyl transferase domain"/>
    <property type="match status" value="1"/>
</dbReference>
<proteinExistence type="inferred from homology"/>
<dbReference type="InterPro" id="IPR002582">
    <property type="entry name" value="ACPS"/>
</dbReference>
<name>A0A6J6T1Z9_9ZZZZ</name>
<sequence length="142" mass="14557">MGVSGLGLEFIEVSSFTSQLNDPNSGVVLGAFTAAEMAQAGELQPTKGRRLAARWAAKLAFLQAVSASNSAATTPLAAADLAEIEVVNDSFGRPSLCITGEVAQIAEECLGSDWAAHVSLTHEGNQAAAVVVIELTSTLGLE</sequence>
<evidence type="ECO:0000313" key="1">
    <source>
        <dbReference type="EMBL" id="CAB4544050.1"/>
    </source>
</evidence>
<organism evidence="2">
    <name type="scientific">freshwater metagenome</name>
    <dbReference type="NCBI Taxonomy" id="449393"/>
    <lineage>
        <taxon>unclassified sequences</taxon>
        <taxon>metagenomes</taxon>
        <taxon>ecological metagenomes</taxon>
    </lineage>
</organism>
<reference evidence="2" key="1">
    <citation type="submission" date="2020-05" db="EMBL/GenBank/DDBJ databases">
        <authorList>
            <person name="Chiriac C."/>
            <person name="Salcher M."/>
            <person name="Ghai R."/>
            <person name="Kavagutti S V."/>
        </authorList>
    </citation>
    <scope>NUCLEOTIDE SEQUENCE</scope>
</reference>
<dbReference type="NCBIfam" id="TIGR00556">
    <property type="entry name" value="pantethn_trn"/>
    <property type="match status" value="1"/>
</dbReference>
<dbReference type="InterPro" id="IPR004568">
    <property type="entry name" value="Ppantetheine-prot_Trfase_dom"/>
</dbReference>
<dbReference type="SUPFAM" id="SSF56214">
    <property type="entry name" value="4'-phosphopantetheinyl transferase"/>
    <property type="match status" value="1"/>
</dbReference>
<dbReference type="HAMAP" id="MF_00101">
    <property type="entry name" value="AcpS"/>
    <property type="match status" value="1"/>
</dbReference>
<dbReference type="InterPro" id="IPR037143">
    <property type="entry name" value="4-PPantetheinyl_Trfase_dom_sf"/>
</dbReference>
<gene>
    <name evidence="1" type="ORF">UFOPK1358_01192</name>
    <name evidence="2" type="ORF">UFOPK2766_00995</name>
</gene>
<accession>A0A6J6T1Z9</accession>
<dbReference type="EMBL" id="CAEZYU010000038">
    <property type="protein sequence ID" value="CAB4740389.1"/>
    <property type="molecule type" value="Genomic_DNA"/>
</dbReference>